<dbReference type="GO" id="GO:0005634">
    <property type="term" value="C:nucleus"/>
    <property type="evidence" value="ECO:0007669"/>
    <property type="project" value="TreeGrafter"/>
</dbReference>
<dbReference type="InterPro" id="IPR015174">
    <property type="entry name" value="MIF4G-like_typ-2"/>
</dbReference>
<name>A0AAV5RQ45_MAUHU</name>
<dbReference type="EMBL" id="BTGD01000001">
    <property type="protein sequence ID" value="GMM53656.1"/>
    <property type="molecule type" value="Genomic_DNA"/>
</dbReference>
<dbReference type="InterPro" id="IPR027159">
    <property type="entry name" value="CBP80"/>
</dbReference>
<dbReference type="InterPro" id="IPR015172">
    <property type="entry name" value="MIF4G-like_typ-1"/>
</dbReference>
<dbReference type="GO" id="GO:0006406">
    <property type="term" value="P:mRNA export from nucleus"/>
    <property type="evidence" value="ECO:0007669"/>
    <property type="project" value="InterPro"/>
</dbReference>
<dbReference type="PANTHER" id="PTHR12412:SF2">
    <property type="entry name" value="NUCLEAR CAP-BINDING PROTEIN SUBUNIT 1"/>
    <property type="match status" value="1"/>
</dbReference>
<dbReference type="InterPro" id="IPR016024">
    <property type="entry name" value="ARM-type_fold"/>
</dbReference>
<dbReference type="GO" id="GO:0000184">
    <property type="term" value="P:nuclear-transcribed mRNA catabolic process, nonsense-mediated decay"/>
    <property type="evidence" value="ECO:0007669"/>
    <property type="project" value="TreeGrafter"/>
</dbReference>
<evidence type="ECO:0000259" key="2">
    <source>
        <dbReference type="Pfam" id="PF09090"/>
    </source>
</evidence>
<reference evidence="3 4" key="1">
    <citation type="journal article" date="2023" name="Elife">
        <title>Identification of key yeast species and microbe-microbe interactions impacting larval growth of Drosophila in the wild.</title>
        <authorList>
            <person name="Mure A."/>
            <person name="Sugiura Y."/>
            <person name="Maeda R."/>
            <person name="Honda K."/>
            <person name="Sakurai N."/>
            <person name="Takahashi Y."/>
            <person name="Watada M."/>
            <person name="Katoh T."/>
            <person name="Gotoh A."/>
            <person name="Gotoh Y."/>
            <person name="Taniguchi I."/>
            <person name="Nakamura K."/>
            <person name="Hayashi T."/>
            <person name="Katayama T."/>
            <person name="Uemura T."/>
            <person name="Hattori Y."/>
        </authorList>
    </citation>
    <scope>NUCLEOTIDE SEQUENCE [LARGE SCALE GENOMIC DNA]</scope>
    <source>
        <strain evidence="3 4">KH-74</strain>
    </source>
</reference>
<dbReference type="Pfam" id="PF09088">
    <property type="entry name" value="MIF4G_like"/>
    <property type="match status" value="1"/>
</dbReference>
<dbReference type="Pfam" id="PF09090">
    <property type="entry name" value="MIF4G_like_2"/>
    <property type="match status" value="1"/>
</dbReference>
<organism evidence="3 4">
    <name type="scientific">Maudiozyma humilis</name>
    <name type="common">Sour dough yeast</name>
    <name type="synonym">Kazachstania humilis</name>
    <dbReference type="NCBI Taxonomy" id="51915"/>
    <lineage>
        <taxon>Eukaryota</taxon>
        <taxon>Fungi</taxon>
        <taxon>Dikarya</taxon>
        <taxon>Ascomycota</taxon>
        <taxon>Saccharomycotina</taxon>
        <taxon>Saccharomycetes</taxon>
        <taxon>Saccharomycetales</taxon>
        <taxon>Saccharomycetaceae</taxon>
        <taxon>Maudiozyma</taxon>
    </lineage>
</organism>
<feature type="domain" description="MIF4G-like type 2" evidence="2">
    <location>
        <begin position="574"/>
        <end position="724"/>
    </location>
</feature>
<dbReference type="AlphaFoldDB" id="A0AAV5RQ45"/>
<keyword evidence="4" id="KW-1185">Reference proteome</keyword>
<dbReference type="SUPFAM" id="SSF48371">
    <property type="entry name" value="ARM repeat"/>
    <property type="match status" value="2"/>
</dbReference>
<dbReference type="GO" id="GO:0000339">
    <property type="term" value="F:RNA cap binding"/>
    <property type="evidence" value="ECO:0007669"/>
    <property type="project" value="InterPro"/>
</dbReference>
<evidence type="ECO:0008006" key="5">
    <source>
        <dbReference type="Google" id="ProtNLM"/>
    </source>
</evidence>
<comment type="caution">
    <text evidence="3">The sequence shown here is derived from an EMBL/GenBank/DDBJ whole genome shotgun (WGS) entry which is preliminary data.</text>
</comment>
<evidence type="ECO:0000313" key="4">
    <source>
        <dbReference type="Proteomes" id="UP001377567"/>
    </source>
</evidence>
<dbReference type="GO" id="GO:0005846">
    <property type="term" value="C:nuclear cap binding complex"/>
    <property type="evidence" value="ECO:0007669"/>
    <property type="project" value="InterPro"/>
</dbReference>
<protein>
    <recommendedName>
        <fullName evidence="5">MIF4G domain-containing protein</fullName>
    </recommendedName>
</protein>
<accession>A0AAV5RQ45</accession>
<gene>
    <name evidence="3" type="ORF">DAKH74_002720</name>
</gene>
<dbReference type="GO" id="GO:0003729">
    <property type="term" value="F:mRNA binding"/>
    <property type="evidence" value="ECO:0007669"/>
    <property type="project" value="TreeGrafter"/>
</dbReference>
<proteinExistence type="predicted"/>
<feature type="domain" description="MIF4G-like type 1" evidence="1">
    <location>
        <begin position="347"/>
        <end position="516"/>
    </location>
</feature>
<dbReference type="Proteomes" id="UP001377567">
    <property type="component" value="Unassembled WGS sequence"/>
</dbReference>
<sequence length="862" mass="101164">MPSELPLQLTHPLFSLAESTSTKPKHVVQDSKDHNRDLDRLLARFKLYGNDPKYIVTECDNLLDSVVSYGFASLFSDIKFYLVIRSHIFEQAYKQPAIAYFILRSCNNNETIIDPIVKFLVSEFQLTIQKLTQPDIQSCSEIGPWTEIKLLIRFTSLLSPIISLQNILYIYRTTLSLIKVVFAHVEQSSDWYQNTIFTNTLFLFFFDRKNRILLYEILSFLVSVPNSSEDDESFVDLLEVFCFQNRTQHSSRFSIKEVKGILYRGLSEISKIFPVWSQEITFPATVKYTDEIKLELPTLEEVSQSYKKDHVFSTVDRVWQGYNNDIAGDDDAATLVSEVPAEECKEFIGYIARDDTINLVQSMEFNKKEAASHLFNMNQYAISETGPEEETQMNEKPAHTEKTQLLREVPIKEIVHLLFKLPLSIHPRIYYETLLLEICKCSPKVTAPTFGRYFRHFYQNLSYLDYESTIIYEEWFRVQLTNFGFTWKWDEWIGDAERFREQIYHPKRMFQINLLKRLSSCTSNTHDLRTKLPFVFHDHLDSRYFGPTSMARYLDVQFRMDKNACNIYDSGLLYLQACFPFNGDVYRILAYMQDRENDKEEHCNERQLGRMVDNIQMSHYGFFRDFEAFKIVLLIQCVCHCGKRSLSHVINYINRMENRLLDICEKSPIKQNYKEFIILDSILRYFNNNSRTGFIIVNSFKHIGFVSDSIILEFLFVEIDNGVRVITSYDARQYLLTMLEEHISLPKPEGHLFVKAYRLALLVVKQALDELQVSKDTTLTIKECKGASDDETYDDINSLNKLNTLWKYFESLKLIKCLLRKFFVVYKHLSQILLGLIRKICFVHDQTINTITSWVEECNNLN</sequence>
<evidence type="ECO:0000259" key="1">
    <source>
        <dbReference type="Pfam" id="PF09088"/>
    </source>
</evidence>
<dbReference type="Gene3D" id="1.25.40.180">
    <property type="match status" value="3"/>
</dbReference>
<evidence type="ECO:0000313" key="3">
    <source>
        <dbReference type="EMBL" id="GMM53656.1"/>
    </source>
</evidence>
<dbReference type="PANTHER" id="PTHR12412">
    <property type="entry name" value="CAP BINDING PROTEIN"/>
    <property type="match status" value="1"/>
</dbReference>